<organism evidence="1 2">
    <name type="scientific">Acer negundo</name>
    <name type="common">Box elder</name>
    <dbReference type="NCBI Taxonomy" id="4023"/>
    <lineage>
        <taxon>Eukaryota</taxon>
        <taxon>Viridiplantae</taxon>
        <taxon>Streptophyta</taxon>
        <taxon>Embryophyta</taxon>
        <taxon>Tracheophyta</taxon>
        <taxon>Spermatophyta</taxon>
        <taxon>Magnoliopsida</taxon>
        <taxon>eudicotyledons</taxon>
        <taxon>Gunneridae</taxon>
        <taxon>Pentapetalae</taxon>
        <taxon>rosids</taxon>
        <taxon>malvids</taxon>
        <taxon>Sapindales</taxon>
        <taxon>Sapindaceae</taxon>
        <taxon>Hippocastanoideae</taxon>
        <taxon>Acereae</taxon>
        <taxon>Acer</taxon>
    </lineage>
</organism>
<reference evidence="1" key="1">
    <citation type="journal article" date="2022" name="Plant J.">
        <title>Strategies of tolerance reflected in two North American maple genomes.</title>
        <authorList>
            <person name="McEvoy S.L."/>
            <person name="Sezen U.U."/>
            <person name="Trouern-Trend A."/>
            <person name="McMahon S.M."/>
            <person name="Schaberg P.G."/>
            <person name="Yang J."/>
            <person name="Wegrzyn J.L."/>
            <person name="Swenson N.G."/>
        </authorList>
    </citation>
    <scope>NUCLEOTIDE SEQUENCE</scope>
    <source>
        <strain evidence="1">91603</strain>
    </source>
</reference>
<evidence type="ECO:0000313" key="2">
    <source>
        <dbReference type="Proteomes" id="UP001064489"/>
    </source>
</evidence>
<protein>
    <submittedName>
        <fullName evidence="1">Uncharacterized protein</fullName>
    </submittedName>
</protein>
<accession>A0AAD5JC24</accession>
<name>A0AAD5JC24_ACENE</name>
<proteinExistence type="predicted"/>
<keyword evidence="2" id="KW-1185">Reference proteome</keyword>
<sequence length="179" mass="19153">MKANGRGVNSLVEKAVFNGPTHIKGLVFGLTRKAIFEEAVSIGKAGVEAGGVKVVWISGELVKKNSVVKSVMGSYGFESKKSYAKSIRVFGSNNGSSRGVVVSSDQVVFINFDKGNSLLRSDLNPMGSDFGGPAIDLYVDLGDLEHFYQKGSVGKIVTSLCSSDRRREEKKISLQESIG</sequence>
<comment type="caution">
    <text evidence="1">The sequence shown here is derived from an EMBL/GenBank/DDBJ whole genome shotgun (WGS) entry which is preliminary data.</text>
</comment>
<dbReference type="Proteomes" id="UP001064489">
    <property type="component" value="Chromosome 1"/>
</dbReference>
<dbReference type="AlphaFoldDB" id="A0AAD5JC24"/>
<dbReference type="EMBL" id="JAJSOW010000003">
    <property type="protein sequence ID" value="KAI9193893.1"/>
    <property type="molecule type" value="Genomic_DNA"/>
</dbReference>
<gene>
    <name evidence="1" type="ORF">LWI28_001087</name>
</gene>
<evidence type="ECO:0000313" key="1">
    <source>
        <dbReference type="EMBL" id="KAI9193893.1"/>
    </source>
</evidence>
<reference evidence="1" key="2">
    <citation type="submission" date="2023-02" db="EMBL/GenBank/DDBJ databases">
        <authorList>
            <person name="Swenson N.G."/>
            <person name="Wegrzyn J.L."/>
            <person name="Mcevoy S.L."/>
        </authorList>
    </citation>
    <scope>NUCLEOTIDE SEQUENCE</scope>
    <source>
        <strain evidence="1">91603</strain>
        <tissue evidence="1">Leaf</tissue>
    </source>
</reference>